<dbReference type="GO" id="GO:0005524">
    <property type="term" value="F:ATP binding"/>
    <property type="evidence" value="ECO:0007669"/>
    <property type="project" value="InterPro"/>
</dbReference>
<keyword evidence="3" id="KW-1185">Reference proteome</keyword>
<evidence type="ECO:0000313" key="2">
    <source>
        <dbReference type="EMBL" id="NEN75097.1"/>
    </source>
</evidence>
<dbReference type="EMBL" id="JAAGYR010000003">
    <property type="protein sequence ID" value="NEN75097.1"/>
    <property type="molecule type" value="Genomic_DNA"/>
</dbReference>
<organism evidence="2 3">
    <name type="scientific">Pelistega ratti</name>
    <dbReference type="NCBI Taxonomy" id="2652177"/>
    <lineage>
        <taxon>Bacteria</taxon>
        <taxon>Pseudomonadati</taxon>
        <taxon>Pseudomonadota</taxon>
        <taxon>Betaproteobacteria</taxon>
        <taxon>Burkholderiales</taxon>
        <taxon>Alcaligenaceae</taxon>
        <taxon>Pelistega</taxon>
    </lineage>
</organism>
<dbReference type="Gene3D" id="3.40.50.300">
    <property type="entry name" value="P-loop containing nucleotide triphosphate hydrolases"/>
    <property type="match status" value="1"/>
</dbReference>
<dbReference type="AlphaFoldDB" id="A0A6L9Y555"/>
<name>A0A6L9Y555_9BURK</name>
<dbReference type="InterPro" id="IPR051396">
    <property type="entry name" value="Bact_Antivir_Def_Nuclease"/>
</dbReference>
<protein>
    <submittedName>
        <fullName evidence="2">AAA family ATPase</fullName>
    </submittedName>
</protein>
<dbReference type="GO" id="GO:0016887">
    <property type="term" value="F:ATP hydrolysis activity"/>
    <property type="evidence" value="ECO:0007669"/>
    <property type="project" value="InterPro"/>
</dbReference>
<comment type="caution">
    <text evidence="2">The sequence shown here is derived from an EMBL/GenBank/DDBJ whole genome shotgun (WGS) entry which is preliminary data.</text>
</comment>
<gene>
    <name evidence="2" type="ORF">F9B74_01985</name>
</gene>
<proteinExistence type="predicted"/>
<dbReference type="Proteomes" id="UP000477651">
    <property type="component" value="Unassembled WGS sequence"/>
</dbReference>
<dbReference type="SUPFAM" id="SSF52540">
    <property type="entry name" value="P-loop containing nucleoside triphosphate hydrolases"/>
    <property type="match status" value="1"/>
</dbReference>
<dbReference type="Pfam" id="PF13304">
    <property type="entry name" value="AAA_21"/>
    <property type="match status" value="1"/>
</dbReference>
<dbReference type="InterPro" id="IPR003959">
    <property type="entry name" value="ATPase_AAA_core"/>
</dbReference>
<dbReference type="RefSeq" id="WP_159990514.1">
    <property type="nucleotide sequence ID" value="NZ_CP047165.1"/>
</dbReference>
<reference evidence="2 3" key="1">
    <citation type="submission" date="2020-02" db="EMBL/GenBank/DDBJ databases">
        <title>Pelistega sp. NLN82 were isolated from wild rodents of the Hainan Island.</title>
        <authorList>
            <person name="Niu N."/>
            <person name="Zhou J."/>
        </authorList>
    </citation>
    <scope>NUCLEOTIDE SEQUENCE [LARGE SCALE GENOMIC DNA]</scope>
    <source>
        <strain evidence="2 3">NLN82</strain>
    </source>
</reference>
<sequence length="371" mass="42000">MLSLHNIYFQGVKGIDELELTLSDKQINVLIGSNGAGKTKTLEALYTLLLFTNKELSDYGLFSEDLIFDVCSISDKEIITTINKDKNHYTRIKEFLTSNVVTHTYPVVFLAAQNRGKISRSSHNTIRPLGTVTERKSKYFEHIIDSMKNNFSSLNMDTPIEEWIIQRANSSNYYQDDEDNRELELISLLNVLNRIDNRISNDKSSLKISGNNTVSLLIDNQKTELSALSSGFSSLIKIIQSIIAGYAFFTNSQQIEIVEGYVLIDEIESHLHIEWQTKILPILSEVFPNTHFIITTHSSLILSQLYNGSASKLIRKKNKVVNEEIPNASNFALIDLLQEAFNIDLNKIKIESTKSEYQKNAKKAILDLLGA</sequence>
<dbReference type="InterPro" id="IPR027417">
    <property type="entry name" value="P-loop_NTPase"/>
</dbReference>
<evidence type="ECO:0000259" key="1">
    <source>
        <dbReference type="Pfam" id="PF13304"/>
    </source>
</evidence>
<feature type="domain" description="ATPase AAA-type core" evidence="1">
    <location>
        <begin position="27"/>
        <end position="303"/>
    </location>
</feature>
<dbReference type="PANTHER" id="PTHR43581:SF2">
    <property type="entry name" value="EXCINUCLEASE ATPASE SUBUNIT"/>
    <property type="match status" value="1"/>
</dbReference>
<evidence type="ECO:0000313" key="3">
    <source>
        <dbReference type="Proteomes" id="UP000477651"/>
    </source>
</evidence>
<dbReference type="PANTHER" id="PTHR43581">
    <property type="entry name" value="ATP/GTP PHOSPHATASE"/>
    <property type="match status" value="1"/>
</dbReference>
<accession>A0A6L9Y555</accession>